<evidence type="ECO:0000313" key="2">
    <source>
        <dbReference type="EMBL" id="RTR16722.1"/>
    </source>
</evidence>
<accession>A0A431VCU9</accession>
<dbReference type="SUPFAM" id="SSF88697">
    <property type="entry name" value="PUA domain-like"/>
    <property type="match status" value="1"/>
</dbReference>
<feature type="domain" description="Lon N-terminal" evidence="1">
    <location>
        <begin position="17"/>
        <end position="210"/>
    </location>
</feature>
<evidence type="ECO:0000259" key="1">
    <source>
        <dbReference type="PROSITE" id="PS51787"/>
    </source>
</evidence>
<sequence>MSRNPFDPPFDQLPPTLPIFPLPGALLLPRTRLPLNIFEPRYLAMVEDALRAGDRMIGMIQPVAPACRGREPPVYDVGCAGRITSFSETEDGRFLITLSGLTRFGVEREIEGARGYRRVVPCWDCFAEDMEPERCGEVERGRLLTGLKSYFRLHGISVDWQSIEGSLDERLVNSLAMVCPFSAAEKQGLLEAPTLAERGKLLIGLIEMAILDCRDGDCAPCH</sequence>
<dbReference type="Proteomes" id="UP000277007">
    <property type="component" value="Unassembled WGS sequence"/>
</dbReference>
<evidence type="ECO:0000313" key="3">
    <source>
        <dbReference type="Proteomes" id="UP000277007"/>
    </source>
</evidence>
<dbReference type="Gene3D" id="2.30.130.40">
    <property type="entry name" value="LON domain-like"/>
    <property type="match status" value="1"/>
</dbReference>
<protein>
    <submittedName>
        <fullName evidence="2">Peptidase S16</fullName>
    </submittedName>
</protein>
<keyword evidence="3" id="KW-1185">Reference proteome</keyword>
<dbReference type="PROSITE" id="PS51787">
    <property type="entry name" value="LON_N"/>
    <property type="match status" value="1"/>
</dbReference>
<comment type="caution">
    <text evidence="2">The sequence shown here is derived from an EMBL/GenBank/DDBJ whole genome shotgun (WGS) entry which is preliminary data.</text>
</comment>
<dbReference type="InterPro" id="IPR046336">
    <property type="entry name" value="Lon_prtase_N_sf"/>
</dbReference>
<dbReference type="EMBL" id="RXMA01000023">
    <property type="protein sequence ID" value="RTR16722.1"/>
    <property type="molecule type" value="Genomic_DNA"/>
</dbReference>
<dbReference type="SMART" id="SM00464">
    <property type="entry name" value="LON"/>
    <property type="match status" value="1"/>
</dbReference>
<dbReference type="OrthoDB" id="9806457at2"/>
<dbReference type="InterPro" id="IPR003111">
    <property type="entry name" value="Lon_prtase_N"/>
</dbReference>
<name>A0A431VCU9_9PROT</name>
<dbReference type="InterPro" id="IPR015947">
    <property type="entry name" value="PUA-like_sf"/>
</dbReference>
<dbReference type="PANTHER" id="PTHR46732">
    <property type="entry name" value="ATP-DEPENDENT PROTEASE LA (LON) DOMAIN PROTEIN"/>
    <property type="match status" value="1"/>
</dbReference>
<dbReference type="Pfam" id="PF02190">
    <property type="entry name" value="LON_substr_bdg"/>
    <property type="match status" value="1"/>
</dbReference>
<dbReference type="RefSeq" id="WP_126618675.1">
    <property type="nucleotide sequence ID" value="NZ_JBHUCY010000008.1"/>
</dbReference>
<proteinExistence type="predicted"/>
<reference evidence="2 3" key="1">
    <citation type="submission" date="2018-12" db="EMBL/GenBank/DDBJ databases">
        <authorList>
            <person name="Yang Y."/>
        </authorList>
    </citation>
    <scope>NUCLEOTIDE SEQUENCE [LARGE SCALE GENOMIC DNA]</scope>
    <source>
        <strain evidence="2 3">L-25-5w-1</strain>
    </source>
</reference>
<organism evidence="2 3">
    <name type="scientific">Azospirillum griseum</name>
    <dbReference type="NCBI Taxonomy" id="2496639"/>
    <lineage>
        <taxon>Bacteria</taxon>
        <taxon>Pseudomonadati</taxon>
        <taxon>Pseudomonadota</taxon>
        <taxon>Alphaproteobacteria</taxon>
        <taxon>Rhodospirillales</taxon>
        <taxon>Azospirillaceae</taxon>
        <taxon>Azospirillum</taxon>
    </lineage>
</organism>
<dbReference type="PANTHER" id="PTHR46732:SF8">
    <property type="entry name" value="ATP-DEPENDENT PROTEASE LA (LON) DOMAIN PROTEIN"/>
    <property type="match status" value="1"/>
</dbReference>
<gene>
    <name evidence="2" type="ORF">EJ903_19785</name>
</gene>
<dbReference type="AlphaFoldDB" id="A0A431VCU9"/>